<organism evidence="9 10">
    <name type="scientific">Krasilnikovia cinnamomea</name>
    <dbReference type="NCBI Taxonomy" id="349313"/>
    <lineage>
        <taxon>Bacteria</taxon>
        <taxon>Bacillati</taxon>
        <taxon>Actinomycetota</taxon>
        <taxon>Actinomycetes</taxon>
        <taxon>Micromonosporales</taxon>
        <taxon>Micromonosporaceae</taxon>
        <taxon>Krasilnikovia</taxon>
    </lineage>
</organism>
<dbReference type="PANTHER" id="PTHR43124:SF3">
    <property type="entry name" value="CHLORAMPHENICOL EFFLUX PUMP RV0191"/>
    <property type="match status" value="1"/>
</dbReference>
<keyword evidence="10" id="KW-1185">Reference proteome</keyword>
<feature type="transmembrane region" description="Helical" evidence="7">
    <location>
        <begin position="91"/>
        <end position="110"/>
    </location>
</feature>
<evidence type="ECO:0000256" key="3">
    <source>
        <dbReference type="ARBA" id="ARBA00022692"/>
    </source>
</evidence>
<keyword evidence="2" id="KW-1003">Cell membrane</keyword>
<feature type="transmembrane region" description="Helical" evidence="7">
    <location>
        <begin position="179"/>
        <end position="198"/>
    </location>
</feature>
<dbReference type="PANTHER" id="PTHR43124">
    <property type="entry name" value="PURINE EFFLUX PUMP PBUE"/>
    <property type="match status" value="1"/>
</dbReference>
<keyword evidence="4 7" id="KW-1133">Transmembrane helix</keyword>
<accession>A0A4Q7ZTG9</accession>
<evidence type="ECO:0000256" key="5">
    <source>
        <dbReference type="ARBA" id="ARBA00023136"/>
    </source>
</evidence>
<dbReference type="InterPro" id="IPR020846">
    <property type="entry name" value="MFS_dom"/>
</dbReference>
<protein>
    <submittedName>
        <fullName evidence="9">Putative MFS family arabinose efflux permease</fullName>
    </submittedName>
</protein>
<feature type="region of interest" description="Disordered" evidence="6">
    <location>
        <begin position="430"/>
        <end position="451"/>
    </location>
</feature>
<feature type="domain" description="Major facilitator superfamily (MFS) profile" evidence="8">
    <location>
        <begin position="24"/>
        <end position="424"/>
    </location>
</feature>
<dbReference type="InterPro" id="IPR036259">
    <property type="entry name" value="MFS_trans_sf"/>
</dbReference>
<evidence type="ECO:0000256" key="6">
    <source>
        <dbReference type="SAM" id="MobiDB-lite"/>
    </source>
</evidence>
<feature type="transmembrane region" description="Helical" evidence="7">
    <location>
        <begin position="401"/>
        <end position="420"/>
    </location>
</feature>
<dbReference type="GO" id="GO:0005886">
    <property type="term" value="C:plasma membrane"/>
    <property type="evidence" value="ECO:0007669"/>
    <property type="project" value="UniProtKB-SubCell"/>
</dbReference>
<evidence type="ECO:0000256" key="1">
    <source>
        <dbReference type="ARBA" id="ARBA00004651"/>
    </source>
</evidence>
<reference evidence="9 10" key="1">
    <citation type="submission" date="2019-02" db="EMBL/GenBank/DDBJ databases">
        <title>Sequencing the genomes of 1000 actinobacteria strains.</title>
        <authorList>
            <person name="Klenk H.-P."/>
        </authorList>
    </citation>
    <scope>NUCLEOTIDE SEQUENCE [LARGE SCALE GENOMIC DNA]</scope>
    <source>
        <strain evidence="9 10">DSM 45162</strain>
    </source>
</reference>
<dbReference type="GO" id="GO:0022857">
    <property type="term" value="F:transmembrane transporter activity"/>
    <property type="evidence" value="ECO:0007669"/>
    <property type="project" value="InterPro"/>
</dbReference>
<evidence type="ECO:0000313" key="9">
    <source>
        <dbReference type="EMBL" id="RZU54530.1"/>
    </source>
</evidence>
<proteinExistence type="predicted"/>
<feature type="transmembrane region" description="Helical" evidence="7">
    <location>
        <begin position="367"/>
        <end position="389"/>
    </location>
</feature>
<feature type="compositionally biased region" description="Gly residues" evidence="6">
    <location>
        <begin position="440"/>
        <end position="451"/>
    </location>
</feature>
<dbReference type="Pfam" id="PF07690">
    <property type="entry name" value="MFS_1"/>
    <property type="match status" value="1"/>
</dbReference>
<sequence>MAATAGVLAPSSHQSWVSRHFPLVVFTLTFALMLSDYMSRQVLAAIFPYLKSDWGLTDTELGVLTSIVSLMVGVLAVPLSILGDRWGRARAIVAMAVLWSIATIGSALAAGYGQMFAARAVMGIGEAAYTSVGLAVVLSVFAPGRRAALSGTFMAGGSLGAVLGVALGGILSAQFGWRWTFAAMGVLGLVLAAMYAVLITDRDLSAHRVTDVGVAPRLRPGQRRAGLGTLFSKPSLVVAYFASGMQLFVAASIVVWVPSYLNRVHELAPRSAAGLASLLILVMSIGMITCGFIADRVSRNRPLRPWTAAAVFSVLSMAFLGAGFAMDPDGTQLLVLAVGFFFVGATNGPMGAVVAHLAHESIRATAFGFLTTSNNVLGLALGPIVTGMIADRMGLQSALQIIPLLALVPIVALVGGRLLFPADLRRMSADEGTGHRETAGPGGQSVPGGQR</sequence>
<feature type="transmembrane region" description="Helical" evidence="7">
    <location>
        <begin position="153"/>
        <end position="173"/>
    </location>
</feature>
<keyword evidence="3 7" id="KW-0812">Transmembrane</keyword>
<keyword evidence="5 7" id="KW-0472">Membrane</keyword>
<evidence type="ECO:0000313" key="10">
    <source>
        <dbReference type="Proteomes" id="UP000292564"/>
    </source>
</evidence>
<comment type="caution">
    <text evidence="9">The sequence shown here is derived from an EMBL/GenBank/DDBJ whole genome shotgun (WGS) entry which is preliminary data.</text>
</comment>
<feature type="transmembrane region" description="Helical" evidence="7">
    <location>
        <begin position="306"/>
        <end position="326"/>
    </location>
</feature>
<dbReference type="AlphaFoldDB" id="A0A4Q7ZTG9"/>
<evidence type="ECO:0000256" key="4">
    <source>
        <dbReference type="ARBA" id="ARBA00022989"/>
    </source>
</evidence>
<dbReference type="RefSeq" id="WP_207230030.1">
    <property type="nucleotide sequence ID" value="NZ_SHKY01000001.1"/>
</dbReference>
<dbReference type="Gene3D" id="1.20.1250.20">
    <property type="entry name" value="MFS general substrate transporter like domains"/>
    <property type="match status" value="2"/>
</dbReference>
<feature type="transmembrane region" description="Helical" evidence="7">
    <location>
        <begin position="116"/>
        <end position="141"/>
    </location>
</feature>
<dbReference type="Proteomes" id="UP000292564">
    <property type="component" value="Unassembled WGS sequence"/>
</dbReference>
<feature type="transmembrane region" description="Helical" evidence="7">
    <location>
        <begin position="273"/>
        <end position="294"/>
    </location>
</feature>
<feature type="transmembrane region" description="Helical" evidence="7">
    <location>
        <begin position="332"/>
        <end position="355"/>
    </location>
</feature>
<dbReference type="InterPro" id="IPR011701">
    <property type="entry name" value="MFS"/>
</dbReference>
<dbReference type="InterPro" id="IPR050189">
    <property type="entry name" value="MFS_Efflux_Transporters"/>
</dbReference>
<name>A0A4Q7ZTG9_9ACTN</name>
<comment type="subcellular location">
    <subcellularLocation>
        <location evidence="1">Cell membrane</location>
        <topology evidence="1">Multi-pass membrane protein</topology>
    </subcellularLocation>
</comment>
<feature type="transmembrane region" description="Helical" evidence="7">
    <location>
        <begin position="237"/>
        <end position="261"/>
    </location>
</feature>
<evidence type="ECO:0000259" key="8">
    <source>
        <dbReference type="PROSITE" id="PS50850"/>
    </source>
</evidence>
<evidence type="ECO:0000256" key="2">
    <source>
        <dbReference type="ARBA" id="ARBA00022475"/>
    </source>
</evidence>
<gene>
    <name evidence="9" type="ORF">EV385_6481</name>
</gene>
<dbReference type="PROSITE" id="PS50850">
    <property type="entry name" value="MFS"/>
    <property type="match status" value="1"/>
</dbReference>
<dbReference type="EMBL" id="SHKY01000001">
    <property type="protein sequence ID" value="RZU54530.1"/>
    <property type="molecule type" value="Genomic_DNA"/>
</dbReference>
<dbReference type="SUPFAM" id="SSF103473">
    <property type="entry name" value="MFS general substrate transporter"/>
    <property type="match status" value="1"/>
</dbReference>
<evidence type="ECO:0000256" key="7">
    <source>
        <dbReference type="SAM" id="Phobius"/>
    </source>
</evidence>
<feature type="transmembrane region" description="Helical" evidence="7">
    <location>
        <begin position="60"/>
        <end position="79"/>
    </location>
</feature>